<dbReference type="EMBL" id="QJTD01000009">
    <property type="protein sequence ID" value="PYE79630.1"/>
    <property type="molecule type" value="Genomic_DNA"/>
</dbReference>
<protein>
    <submittedName>
        <fullName evidence="1">Uncharacterized protein</fullName>
    </submittedName>
</protein>
<evidence type="ECO:0000313" key="1">
    <source>
        <dbReference type="EMBL" id="PYE79630.1"/>
    </source>
</evidence>
<reference evidence="1 2" key="1">
    <citation type="submission" date="2018-06" db="EMBL/GenBank/DDBJ databases">
        <title>Genomic Encyclopedia of Type Strains, Phase III (KMG-III): the genomes of soil and plant-associated and newly described type strains.</title>
        <authorList>
            <person name="Whitman W."/>
        </authorList>
    </citation>
    <scope>NUCLEOTIDE SEQUENCE [LARGE SCALE GENOMIC DNA]</scope>
    <source>
        <strain evidence="1 2">CECT 7945</strain>
    </source>
</reference>
<comment type="caution">
    <text evidence="1">The sequence shown here is derived from an EMBL/GenBank/DDBJ whole genome shotgun (WGS) entry which is preliminary data.</text>
</comment>
<accession>A0A2V4X4H7</accession>
<organism evidence="1 2">
    <name type="scientific">Winogradskyella epiphytica</name>
    <dbReference type="NCBI Taxonomy" id="262005"/>
    <lineage>
        <taxon>Bacteria</taxon>
        <taxon>Pseudomonadati</taxon>
        <taxon>Bacteroidota</taxon>
        <taxon>Flavobacteriia</taxon>
        <taxon>Flavobacteriales</taxon>
        <taxon>Flavobacteriaceae</taxon>
        <taxon>Winogradskyella</taxon>
    </lineage>
</organism>
<gene>
    <name evidence="1" type="ORF">DFQ11_10915</name>
</gene>
<evidence type="ECO:0000313" key="2">
    <source>
        <dbReference type="Proteomes" id="UP000248054"/>
    </source>
</evidence>
<name>A0A2V4X4H7_9FLAO</name>
<proteinExistence type="predicted"/>
<dbReference type="Proteomes" id="UP000248054">
    <property type="component" value="Unassembled WGS sequence"/>
</dbReference>
<sequence length="41" mass="4856">MLSFNSLTNVDITDETTIIQFLECVIQFPTMYKLAYFKYGR</sequence>
<dbReference type="AlphaFoldDB" id="A0A2V4X4H7"/>
<keyword evidence="2" id="KW-1185">Reference proteome</keyword>